<comment type="caution">
    <text evidence="8">The sequence shown here is derived from an EMBL/GenBank/DDBJ whole genome shotgun (WGS) entry which is preliminary data.</text>
</comment>
<dbReference type="GO" id="GO:0005634">
    <property type="term" value="C:nucleus"/>
    <property type="evidence" value="ECO:0007669"/>
    <property type="project" value="UniProtKB-SubCell"/>
</dbReference>
<proteinExistence type="predicted"/>
<feature type="compositionally biased region" description="Acidic residues" evidence="6">
    <location>
        <begin position="83"/>
        <end position="94"/>
    </location>
</feature>
<dbReference type="InterPro" id="IPR012677">
    <property type="entry name" value="Nucleotide-bd_a/b_plait_sf"/>
</dbReference>
<evidence type="ECO:0000256" key="4">
    <source>
        <dbReference type="ARBA" id="ARBA00023242"/>
    </source>
</evidence>
<comment type="subcellular location">
    <subcellularLocation>
        <location evidence="1">Nucleus</location>
    </subcellularLocation>
</comment>
<feature type="compositionally biased region" description="Basic and acidic residues" evidence="6">
    <location>
        <begin position="170"/>
        <end position="180"/>
    </location>
</feature>
<keyword evidence="2" id="KW-0677">Repeat</keyword>
<keyword evidence="4" id="KW-0539">Nucleus</keyword>
<dbReference type="GO" id="GO:0003729">
    <property type="term" value="F:mRNA binding"/>
    <property type="evidence" value="ECO:0007669"/>
    <property type="project" value="TreeGrafter"/>
</dbReference>
<organism evidence="8 9">
    <name type="scientific">Elysia crispata</name>
    <name type="common">lettuce slug</name>
    <dbReference type="NCBI Taxonomy" id="231223"/>
    <lineage>
        <taxon>Eukaryota</taxon>
        <taxon>Metazoa</taxon>
        <taxon>Spiralia</taxon>
        <taxon>Lophotrochozoa</taxon>
        <taxon>Mollusca</taxon>
        <taxon>Gastropoda</taxon>
        <taxon>Heterobranchia</taxon>
        <taxon>Euthyneura</taxon>
        <taxon>Panpulmonata</taxon>
        <taxon>Sacoglossa</taxon>
        <taxon>Placobranchoidea</taxon>
        <taxon>Plakobranchidae</taxon>
        <taxon>Elysia</taxon>
    </lineage>
</organism>
<evidence type="ECO:0000313" key="9">
    <source>
        <dbReference type="Proteomes" id="UP001283361"/>
    </source>
</evidence>
<name>A0AAE1A7Q9_9GAST</name>
<reference evidence="8" key="1">
    <citation type="journal article" date="2023" name="G3 (Bethesda)">
        <title>A reference genome for the long-term kleptoplast-retaining sea slug Elysia crispata morphotype clarki.</title>
        <authorList>
            <person name="Eastman K.E."/>
            <person name="Pendleton A.L."/>
            <person name="Shaikh M.A."/>
            <person name="Suttiyut T."/>
            <person name="Ogas R."/>
            <person name="Tomko P."/>
            <person name="Gavelis G."/>
            <person name="Widhalm J.R."/>
            <person name="Wisecaver J.H."/>
        </authorList>
    </citation>
    <scope>NUCLEOTIDE SEQUENCE</scope>
    <source>
        <strain evidence="8">ECLA1</strain>
    </source>
</reference>
<evidence type="ECO:0000259" key="7">
    <source>
        <dbReference type="PROSITE" id="PS50102"/>
    </source>
</evidence>
<feature type="region of interest" description="Disordered" evidence="6">
    <location>
        <begin position="1"/>
        <end position="220"/>
    </location>
</feature>
<dbReference type="Gene3D" id="3.30.70.330">
    <property type="match status" value="2"/>
</dbReference>
<feature type="compositionally biased region" description="Acidic residues" evidence="6">
    <location>
        <begin position="441"/>
        <end position="508"/>
    </location>
</feature>
<dbReference type="EMBL" id="JAWDGP010002535">
    <property type="protein sequence ID" value="KAK3782166.1"/>
    <property type="molecule type" value="Genomic_DNA"/>
</dbReference>
<dbReference type="AlphaFoldDB" id="A0AAE1A7Q9"/>
<dbReference type="Pfam" id="PF00076">
    <property type="entry name" value="RRM_1"/>
    <property type="match status" value="2"/>
</dbReference>
<feature type="domain" description="RRM" evidence="7">
    <location>
        <begin position="333"/>
        <end position="408"/>
    </location>
</feature>
<keyword evidence="3 5" id="KW-0694">RNA-binding</keyword>
<evidence type="ECO:0000256" key="1">
    <source>
        <dbReference type="ARBA" id="ARBA00004123"/>
    </source>
</evidence>
<evidence type="ECO:0000313" key="8">
    <source>
        <dbReference type="EMBL" id="KAK3782166.1"/>
    </source>
</evidence>
<sequence>MISKVKPQQRRKSDSALQAQKGKQAFSTPQPPKGGKGNKQKQVQSAQKNQTPKQNVQKNMPKQKPKLPTPAKKTTGQKRKIEEVDDDDDDDDDEIQFKNDPKTGIFKGQLNAEDEEDDDDDDDEDDEEDEEMDDDDDEEDDDEDSEDEEDDEDEDESEEEEIPQPKAKKQKVEPKKEEISQPKAKKQKVEPSLPPQKEGNKKAAAKLKPEKTVQAQSAPASIDEKRKMDLDSKTLYIKNLPLKCTVREIKALVPEVKQVRLRINTNKFSKKKIFSGYAYLEFASEAVAEKNYKTLTGAVIQGNTIVVDYVGHKSSFIQARQKKNIEPEKLDPMKLYIAGLPTDCTEADLRKVFPKAIEIKIPLRRRDNKAFGYGFATFSSAALAKEYHDKCQNVTLRDMNLVVLFAHKKKEQPEKKEPAAKKKNEAKAQKVAVPKKAKVEVEEDEDDDEDDDDDDEDENGTFGEQDDDEDDDDEDEDDDDDEGEDDYDEDDDDDDDEDDDDDDDDDDD</sequence>
<dbReference type="PANTHER" id="PTHR48039">
    <property type="entry name" value="RNA-BINDING MOTIF PROTEIN 14B"/>
    <property type="match status" value="1"/>
</dbReference>
<evidence type="ECO:0000256" key="3">
    <source>
        <dbReference type="ARBA" id="ARBA00022884"/>
    </source>
</evidence>
<dbReference type="SMART" id="SM00360">
    <property type="entry name" value="RRM"/>
    <property type="match status" value="2"/>
</dbReference>
<feature type="compositionally biased region" description="Polar residues" evidence="6">
    <location>
        <begin position="43"/>
        <end position="60"/>
    </location>
</feature>
<feature type="domain" description="RRM" evidence="7">
    <location>
        <begin position="233"/>
        <end position="312"/>
    </location>
</feature>
<evidence type="ECO:0000256" key="2">
    <source>
        <dbReference type="ARBA" id="ARBA00022737"/>
    </source>
</evidence>
<feature type="region of interest" description="Disordered" evidence="6">
    <location>
        <begin position="410"/>
        <end position="508"/>
    </location>
</feature>
<keyword evidence="9" id="KW-1185">Reference proteome</keyword>
<dbReference type="PANTHER" id="PTHR48039:SF5">
    <property type="entry name" value="RNA-BINDING PROTEIN 28"/>
    <property type="match status" value="1"/>
</dbReference>
<feature type="compositionally biased region" description="Acidic residues" evidence="6">
    <location>
        <begin position="112"/>
        <end position="162"/>
    </location>
</feature>
<dbReference type="InterPro" id="IPR035979">
    <property type="entry name" value="RBD_domain_sf"/>
</dbReference>
<protein>
    <recommendedName>
        <fullName evidence="7">RRM domain-containing protein</fullName>
    </recommendedName>
</protein>
<dbReference type="PROSITE" id="PS50102">
    <property type="entry name" value="RRM"/>
    <property type="match status" value="2"/>
</dbReference>
<dbReference type="SUPFAM" id="SSF54928">
    <property type="entry name" value="RNA-binding domain, RBD"/>
    <property type="match status" value="2"/>
</dbReference>
<gene>
    <name evidence="8" type="ORF">RRG08_032918</name>
</gene>
<dbReference type="InterPro" id="IPR051945">
    <property type="entry name" value="RRM_MRD1_RNA_proc_ribogen"/>
</dbReference>
<dbReference type="Proteomes" id="UP001283361">
    <property type="component" value="Unassembled WGS sequence"/>
</dbReference>
<dbReference type="InterPro" id="IPR000504">
    <property type="entry name" value="RRM_dom"/>
</dbReference>
<accession>A0AAE1A7Q9</accession>
<feature type="compositionally biased region" description="Basic and acidic residues" evidence="6">
    <location>
        <begin position="411"/>
        <end position="428"/>
    </location>
</feature>
<evidence type="ECO:0000256" key="5">
    <source>
        <dbReference type="PROSITE-ProRule" id="PRU00176"/>
    </source>
</evidence>
<evidence type="ECO:0000256" key="6">
    <source>
        <dbReference type="SAM" id="MobiDB-lite"/>
    </source>
</evidence>